<reference evidence="1" key="1">
    <citation type="submission" date="2023-07" db="EMBL/GenBank/DDBJ databases">
        <title>Sorghum-associated microbial communities from plants grown in Nebraska, USA.</title>
        <authorList>
            <person name="Schachtman D."/>
        </authorList>
    </citation>
    <scope>NUCLEOTIDE SEQUENCE</scope>
    <source>
        <strain evidence="1">BE56</strain>
    </source>
</reference>
<name>A0ACC6JZN1_9PSED</name>
<gene>
    <name evidence="1" type="ORF">J2W83_001254</name>
</gene>
<dbReference type="EMBL" id="JAVDTH010000005">
    <property type="protein sequence ID" value="MDR6711660.1"/>
    <property type="molecule type" value="Genomic_DNA"/>
</dbReference>
<proteinExistence type="predicted"/>
<keyword evidence="2" id="KW-1185">Reference proteome</keyword>
<evidence type="ECO:0000313" key="2">
    <source>
        <dbReference type="Proteomes" id="UP001259587"/>
    </source>
</evidence>
<sequence length="78" mass="8870">MHLYTLGYLFNGEPRTHQFELKQPELPLHEAAMHVLVLHFGDGENSLVMPSADATPEQILEQAERMGLTQLEILEQSQ</sequence>
<evidence type="ECO:0000313" key="1">
    <source>
        <dbReference type="EMBL" id="MDR6711660.1"/>
    </source>
</evidence>
<organism evidence="1 2">
    <name type="scientific">Pseudomonas hunanensis</name>
    <dbReference type="NCBI Taxonomy" id="1247546"/>
    <lineage>
        <taxon>Bacteria</taxon>
        <taxon>Pseudomonadati</taxon>
        <taxon>Pseudomonadota</taxon>
        <taxon>Gammaproteobacteria</taxon>
        <taxon>Pseudomonadales</taxon>
        <taxon>Pseudomonadaceae</taxon>
        <taxon>Pseudomonas</taxon>
    </lineage>
</organism>
<accession>A0ACC6JZN1</accession>
<comment type="caution">
    <text evidence="1">The sequence shown here is derived from an EMBL/GenBank/DDBJ whole genome shotgun (WGS) entry which is preliminary data.</text>
</comment>
<protein>
    <submittedName>
        <fullName evidence="1">Uncharacterized protein</fullName>
    </submittedName>
</protein>
<dbReference type="Proteomes" id="UP001259587">
    <property type="component" value="Unassembled WGS sequence"/>
</dbReference>